<feature type="transmembrane region" description="Helical" evidence="1">
    <location>
        <begin position="209"/>
        <end position="239"/>
    </location>
</feature>
<keyword evidence="1" id="KW-0812">Transmembrane</keyword>
<gene>
    <name evidence="2" type="ORF">Glove_319g98</name>
</gene>
<name>A0A397HQB2_9GLOM</name>
<keyword evidence="1" id="KW-0472">Membrane</keyword>
<protein>
    <submittedName>
        <fullName evidence="2">Uncharacterized protein</fullName>
    </submittedName>
</protein>
<proteinExistence type="predicted"/>
<organism evidence="2 3">
    <name type="scientific">Diversispora epigaea</name>
    <dbReference type="NCBI Taxonomy" id="1348612"/>
    <lineage>
        <taxon>Eukaryota</taxon>
        <taxon>Fungi</taxon>
        <taxon>Fungi incertae sedis</taxon>
        <taxon>Mucoromycota</taxon>
        <taxon>Glomeromycotina</taxon>
        <taxon>Glomeromycetes</taxon>
        <taxon>Diversisporales</taxon>
        <taxon>Diversisporaceae</taxon>
        <taxon>Diversispora</taxon>
    </lineage>
</organism>
<comment type="caution">
    <text evidence="2">The sequence shown here is derived from an EMBL/GenBank/DDBJ whole genome shotgun (WGS) entry which is preliminary data.</text>
</comment>
<accession>A0A397HQB2</accession>
<dbReference type="EMBL" id="PQFF01000291">
    <property type="protein sequence ID" value="RHZ65117.1"/>
    <property type="molecule type" value="Genomic_DNA"/>
</dbReference>
<evidence type="ECO:0000313" key="2">
    <source>
        <dbReference type="EMBL" id="RHZ65117.1"/>
    </source>
</evidence>
<sequence>MVNVINKNYLQLGIYYSHFLYDQNQLHGKNDKQKKYSEAALIQKGRCIGCGKYFTFYSHDEIKRPRYLCLEYYQKNNGHIHERHRKERKFSNCIQEGLHKNDASYRLEIIAKWLLQISKEAYKCIKNLILTSVIDAIKEYVPFAPSENNNNFYNYSNKISITSVQNKNEKVELSLFIINMLFMNTFKYKKNKSFQIQQEIDNPKNLEKLFVTFLALIFINIVFPSYNIWLSIVLTSLGWKPKLITSLHRFLNTCYVIAHTERHERNKEKESMDNIIPSLRLRKNKKIWNLAIIDNIDFKQKVFPSEIFMMLQKKHHMQLYECIFCRNPKSQIPNTNGNLIYNQDFDTETIKEKTISKFESRCHRFFPNVIILEPGNNPNSDDAIFKVTMIYKSDFELNGEDFLDIVGDQALFHRLTKCAEK</sequence>
<evidence type="ECO:0000313" key="3">
    <source>
        <dbReference type="Proteomes" id="UP000266861"/>
    </source>
</evidence>
<keyword evidence="3" id="KW-1185">Reference proteome</keyword>
<dbReference type="OrthoDB" id="2448759at2759"/>
<dbReference type="AlphaFoldDB" id="A0A397HQB2"/>
<evidence type="ECO:0000256" key="1">
    <source>
        <dbReference type="SAM" id="Phobius"/>
    </source>
</evidence>
<reference evidence="2 3" key="1">
    <citation type="submission" date="2018-08" db="EMBL/GenBank/DDBJ databases">
        <title>Genome and evolution of the arbuscular mycorrhizal fungus Diversispora epigaea (formerly Glomus versiforme) and its bacterial endosymbionts.</title>
        <authorList>
            <person name="Sun X."/>
            <person name="Fei Z."/>
            <person name="Harrison M."/>
        </authorList>
    </citation>
    <scope>NUCLEOTIDE SEQUENCE [LARGE SCALE GENOMIC DNA]</scope>
    <source>
        <strain evidence="2 3">IT104</strain>
    </source>
</reference>
<keyword evidence="1" id="KW-1133">Transmembrane helix</keyword>
<dbReference type="Proteomes" id="UP000266861">
    <property type="component" value="Unassembled WGS sequence"/>
</dbReference>